<dbReference type="InterPro" id="IPR007253">
    <property type="entry name" value="Cell_wall-bd_2"/>
</dbReference>
<accession>A0A2X2YMQ7</accession>
<dbReference type="Proteomes" id="UP000250245">
    <property type="component" value="Unassembled WGS sequence"/>
</dbReference>
<dbReference type="EMBL" id="UASJ01000001">
    <property type="protein sequence ID" value="SQB65364.1"/>
    <property type="molecule type" value="Genomic_DNA"/>
</dbReference>
<proteinExistence type="predicted"/>
<dbReference type="RefSeq" id="WP_013189148.1">
    <property type="nucleotide sequence ID" value="NZ_CP068112.1"/>
</dbReference>
<evidence type="ECO:0000313" key="2">
    <source>
        <dbReference type="EMBL" id="SQB65364.1"/>
    </source>
</evidence>
<dbReference type="Gene3D" id="3.40.50.12090">
    <property type="match status" value="1"/>
</dbReference>
<evidence type="ECO:0000256" key="1">
    <source>
        <dbReference type="SAM" id="SignalP"/>
    </source>
</evidence>
<name>A0A2X2YMQ7_9ACTO</name>
<feature type="chain" id="PRO_5016181497" evidence="1">
    <location>
        <begin position="28"/>
        <end position="884"/>
    </location>
</feature>
<sequence length="884" mass="93096">MNLKKKFVIGAASLALVAGMGVAPAMAAVVPLPNGGEFNLDAQRLAGESRLATSMAVAAKAYKDKENTVQTVYLIGYDAVVDAATAGMLNRNNLDASVDGPMLSAPKDATTQKMLGAFIKKTFPSVSTIVAVGGTSVVPDADLKNVADAAGVASDRLNGKNRYETAVEIAKKAYPAGADRLYLTRGDNPVDALAAGTLEKAPVLLVNHEGDVDKSVVDYVKSLGIGRDAHVMVIGGEDALSKEQVDKLFKGANLPKHPDVTPWTAEEVKASYKAAVKSAAAVWFGQTAWQQTTANMSKAPRWNYGDGLSPEKRALELEAINSPEGFFSLGKSALNPGEMTENENNIDISDGIDATGKAFEGYTVLAPKYEKVKQWNNSTAANQSIYALQGAWDKAVQDVKNAKVTAGQLASKELLHRDAGAWNGKVSEAHASALKTAIANVLALVGGKAGDDNTVLSGAVTSAAGTSATTLKQVDADKVAALRTAMDDVAGDGVTCAKPADNAKLDDVIKAIGVCVADTTNFTAANGWGAASATKDNANEAIDDLMAPAAFGTHETTDLYKAAVALFGKDSVDKNWVELTNDGKIKKSGMFTFVSNDSAARLSGVNTTPMVNADKASGAYLFYIEKDKNNSNHKKAFEDASSAGLSATEFNATIADLAERDAKDLKDIFTANQTDGNATDVNKNHSINWAAVKALVNERVAKFEKMQKAAGEKLIKAVMDYNWVVNPNGSEMLGGDGKDGVCRINGKDRYQTSALLSIFQSKPDTDVLMKGCQWGEGRFDQMKSVYLASGTQDHLIDPVFAGTVKDGTILLVPGQGDVETLVASELKRKGTAPRKAELLKEGIAANAVWAVGGKNAISDDVFTNAVNAMFGKKVVEKSEDKPAK</sequence>
<gene>
    <name evidence="2" type="ORF">NCTC11820_01471</name>
</gene>
<feature type="signal peptide" evidence="1">
    <location>
        <begin position="1"/>
        <end position="27"/>
    </location>
</feature>
<reference evidence="2 3" key="1">
    <citation type="submission" date="2018-06" db="EMBL/GenBank/DDBJ databases">
        <authorList>
            <consortium name="Pathogen Informatics"/>
            <person name="Doyle S."/>
        </authorList>
    </citation>
    <scope>NUCLEOTIDE SEQUENCE [LARGE SCALE GENOMIC DNA]</scope>
    <source>
        <strain evidence="2 3">NCTC11820</strain>
    </source>
</reference>
<dbReference type="AlphaFoldDB" id="A0A2X2YMQ7"/>
<organism evidence="2 3">
    <name type="scientific">Mobiluncus curtisii</name>
    <dbReference type="NCBI Taxonomy" id="2051"/>
    <lineage>
        <taxon>Bacteria</taxon>
        <taxon>Bacillati</taxon>
        <taxon>Actinomycetota</taxon>
        <taxon>Actinomycetes</taxon>
        <taxon>Actinomycetales</taxon>
        <taxon>Actinomycetaceae</taxon>
        <taxon>Mobiluncus</taxon>
    </lineage>
</organism>
<dbReference type="GeneID" id="55566005"/>
<dbReference type="Pfam" id="PF04122">
    <property type="entry name" value="CW_binding_2"/>
    <property type="match status" value="3"/>
</dbReference>
<keyword evidence="1" id="KW-0732">Signal</keyword>
<protein>
    <submittedName>
        <fullName evidence="2">Cell wall binding repeat 2</fullName>
    </submittedName>
</protein>
<evidence type="ECO:0000313" key="3">
    <source>
        <dbReference type="Proteomes" id="UP000250245"/>
    </source>
</evidence>